<dbReference type="InterPro" id="IPR001279">
    <property type="entry name" value="Metallo-B-lactamas"/>
</dbReference>
<dbReference type="GO" id="GO:0006281">
    <property type="term" value="P:DNA repair"/>
    <property type="evidence" value="ECO:0007669"/>
    <property type="project" value="InterPro"/>
</dbReference>
<dbReference type="SMART" id="SM00849">
    <property type="entry name" value="Lactamase_B"/>
    <property type="match status" value="1"/>
</dbReference>
<accession>A0A431VVA5</accession>
<dbReference type="GO" id="GO:0003677">
    <property type="term" value="F:DNA binding"/>
    <property type="evidence" value="ECO:0007669"/>
    <property type="project" value="InterPro"/>
</dbReference>
<dbReference type="InterPro" id="IPR035681">
    <property type="entry name" value="ComA-like_MBL"/>
</dbReference>
<protein>
    <submittedName>
        <fullName evidence="4">MBL fold metallo-hydrolase</fullName>
    </submittedName>
</protein>
<sequence length="377" mass="41141">MKRLFICIVTVFFLAGCNSQLATSTKQTDTLNLDNGDSLKVHYIDVGQGDSTLFQVTDNGQEYTLLIDAGDFTGDEVVEYLQANGIDKINVAIGTHPDADHIGQLDRVIKGFDVDEVWLSGNTSNSDTFHRLLEAIDEKDVGYEEPRMGDQFDLGPLHIDVLYPKQISGKANEESVSLKLTYRDISFVFTGDAEKRNEIEMIESGANLRADFLHLGHHGSSTSTSESFLQAVKPAVAIYSAGKDNSYGHPHEEVVSLVQKSGIELYGTDVDGTVIVTTDGKAYTIETEKNGTIQSSEDIQSTIGTEETPVTNASCININTATAEEIEKIVHIGADRAEDLIELRPYNSIEELSRIKGIGEARIEDIKEEGLACVGGE</sequence>
<dbReference type="SMART" id="SM00278">
    <property type="entry name" value="HhH1"/>
    <property type="match status" value="2"/>
</dbReference>
<comment type="caution">
    <text evidence="4">The sequence shown here is derived from an EMBL/GenBank/DDBJ whole genome shotgun (WGS) entry which is preliminary data.</text>
</comment>
<dbReference type="SUPFAM" id="SSF47781">
    <property type="entry name" value="RuvA domain 2-like"/>
    <property type="match status" value="1"/>
</dbReference>
<organism evidence="4 5">
    <name type="scientific">Bacillus yapensis</name>
    <dbReference type="NCBI Taxonomy" id="2492960"/>
    <lineage>
        <taxon>Bacteria</taxon>
        <taxon>Bacillati</taxon>
        <taxon>Bacillota</taxon>
        <taxon>Bacilli</taxon>
        <taxon>Bacillales</taxon>
        <taxon>Bacillaceae</taxon>
        <taxon>Bacillus</taxon>
    </lineage>
</organism>
<dbReference type="InterPro" id="IPR003583">
    <property type="entry name" value="Hlx-hairpin-Hlx_DNA-bd_motif"/>
</dbReference>
<feature type="domain" description="Helix-hairpin-helix DNA-binding motif class 1" evidence="2">
    <location>
        <begin position="324"/>
        <end position="343"/>
    </location>
</feature>
<dbReference type="Pfam" id="PF00753">
    <property type="entry name" value="Lactamase_B"/>
    <property type="match status" value="1"/>
</dbReference>
<gene>
    <name evidence="4" type="ORF">EKG37_19825</name>
</gene>
<evidence type="ECO:0000256" key="1">
    <source>
        <dbReference type="SAM" id="SignalP"/>
    </source>
</evidence>
<dbReference type="EMBL" id="RXNT01000020">
    <property type="protein sequence ID" value="RTR27134.1"/>
    <property type="molecule type" value="Genomic_DNA"/>
</dbReference>
<feature type="chain" id="PRO_5039165602" evidence="1">
    <location>
        <begin position="23"/>
        <end position="377"/>
    </location>
</feature>
<dbReference type="AlphaFoldDB" id="A0A431VVA5"/>
<dbReference type="PANTHER" id="PTHR30619:SF7">
    <property type="entry name" value="BETA-LACTAMASE DOMAIN PROTEIN"/>
    <property type="match status" value="1"/>
</dbReference>
<evidence type="ECO:0000313" key="5">
    <source>
        <dbReference type="Proteomes" id="UP000271374"/>
    </source>
</evidence>
<reference evidence="4 5" key="1">
    <citation type="submission" date="2018-12" db="EMBL/GenBank/DDBJ databases">
        <title>Bacillus yapensis draft genome sequence.</title>
        <authorList>
            <person name="Yu L."/>
            <person name="Xu X."/>
            <person name="Tang X."/>
        </authorList>
    </citation>
    <scope>NUCLEOTIDE SEQUENCE [LARGE SCALE GENOMIC DNA]</scope>
    <source>
        <strain evidence="4 5">XXST-01</strain>
    </source>
</reference>
<evidence type="ECO:0000313" key="4">
    <source>
        <dbReference type="EMBL" id="RTR27134.1"/>
    </source>
</evidence>
<dbReference type="InterPro" id="IPR036866">
    <property type="entry name" value="RibonucZ/Hydroxyglut_hydro"/>
</dbReference>
<dbReference type="OrthoDB" id="9761531at2"/>
<feature type="domain" description="Metallo-beta-lactamase" evidence="3">
    <location>
        <begin position="50"/>
        <end position="243"/>
    </location>
</feature>
<name>A0A431VVA5_9BACI</name>
<keyword evidence="1" id="KW-0732">Signal</keyword>
<proteinExistence type="predicted"/>
<dbReference type="InterPro" id="IPR010994">
    <property type="entry name" value="RuvA_2-like"/>
</dbReference>
<dbReference type="PROSITE" id="PS51257">
    <property type="entry name" value="PROKAR_LIPOPROTEIN"/>
    <property type="match status" value="1"/>
</dbReference>
<dbReference type="GO" id="GO:0016787">
    <property type="term" value="F:hydrolase activity"/>
    <property type="evidence" value="ECO:0007669"/>
    <property type="project" value="UniProtKB-KW"/>
</dbReference>
<feature type="signal peptide" evidence="1">
    <location>
        <begin position="1"/>
        <end position="22"/>
    </location>
</feature>
<dbReference type="Proteomes" id="UP000271374">
    <property type="component" value="Unassembled WGS sequence"/>
</dbReference>
<dbReference type="PANTHER" id="PTHR30619">
    <property type="entry name" value="DNA INTERNALIZATION/COMPETENCE PROTEIN COMEC/REC2"/>
    <property type="match status" value="1"/>
</dbReference>
<keyword evidence="5" id="KW-1185">Reference proteome</keyword>
<evidence type="ECO:0000259" key="3">
    <source>
        <dbReference type="SMART" id="SM00849"/>
    </source>
</evidence>
<dbReference type="CDD" id="cd07731">
    <property type="entry name" value="ComA-like_MBL-fold"/>
    <property type="match status" value="1"/>
</dbReference>
<feature type="domain" description="Helix-hairpin-helix DNA-binding motif class 1" evidence="2">
    <location>
        <begin position="350"/>
        <end position="369"/>
    </location>
</feature>
<dbReference type="Pfam" id="PF12836">
    <property type="entry name" value="HHH_3"/>
    <property type="match status" value="1"/>
</dbReference>
<dbReference type="Gene3D" id="1.10.150.320">
    <property type="entry name" value="Photosystem II 12 kDa extrinsic protein"/>
    <property type="match status" value="1"/>
</dbReference>
<evidence type="ECO:0000259" key="2">
    <source>
        <dbReference type="SMART" id="SM00278"/>
    </source>
</evidence>
<dbReference type="SUPFAM" id="SSF56281">
    <property type="entry name" value="Metallo-hydrolase/oxidoreductase"/>
    <property type="match status" value="1"/>
</dbReference>
<keyword evidence="4" id="KW-0378">Hydrolase</keyword>
<dbReference type="InterPro" id="IPR052159">
    <property type="entry name" value="Competence_DNA_uptake"/>
</dbReference>
<dbReference type="Gene3D" id="3.60.15.10">
    <property type="entry name" value="Ribonuclease Z/Hydroxyacylglutathione hydrolase-like"/>
    <property type="match status" value="1"/>
</dbReference>
<dbReference type="RefSeq" id="WP_126410508.1">
    <property type="nucleotide sequence ID" value="NZ_RXNT01000020.1"/>
</dbReference>